<dbReference type="EMBL" id="JXQK01000087">
    <property type="protein sequence ID" value="KIP60219.1"/>
    <property type="molecule type" value="Genomic_DNA"/>
</dbReference>
<evidence type="ECO:0000313" key="3">
    <source>
        <dbReference type="EMBL" id="KIP60219.1"/>
    </source>
</evidence>
<dbReference type="SUPFAM" id="SSF49265">
    <property type="entry name" value="Fibronectin type III"/>
    <property type="match status" value="2"/>
</dbReference>
<name>A0A0D0ITD0_9BACT</name>
<dbReference type="AlphaFoldDB" id="A0A0D0ITD0"/>
<gene>
    <name evidence="3" type="ORF">ST44_11850</name>
</gene>
<dbReference type="GO" id="GO:0016020">
    <property type="term" value="C:membrane"/>
    <property type="evidence" value="ECO:0007669"/>
    <property type="project" value="InterPro"/>
</dbReference>
<dbReference type="SUPFAM" id="SSF49899">
    <property type="entry name" value="Concanavalin A-like lectins/glucanases"/>
    <property type="match status" value="1"/>
</dbReference>
<dbReference type="SMART" id="SM00060">
    <property type="entry name" value="FN3"/>
    <property type="match status" value="2"/>
</dbReference>
<protein>
    <submittedName>
        <fullName evidence="3">Uncharacterized protein</fullName>
    </submittedName>
</protein>
<accession>A0A0D0ITD0</accession>
<dbReference type="InterPro" id="IPR036116">
    <property type="entry name" value="FN3_sf"/>
</dbReference>
<dbReference type="Gene3D" id="2.60.120.260">
    <property type="entry name" value="Galactose-binding domain-like"/>
    <property type="match status" value="1"/>
</dbReference>
<dbReference type="InterPro" id="IPR003961">
    <property type="entry name" value="FN3_dom"/>
</dbReference>
<dbReference type="STRING" id="1602171.ST44_11850"/>
<reference evidence="3 4" key="1">
    <citation type="submission" date="2015-01" db="EMBL/GenBank/DDBJ databases">
        <title>Comparative genomics of non-oral Prevotella species.</title>
        <authorList>
            <person name="Accetto T."/>
            <person name="Nograsek B."/>
            <person name="Avgustin G."/>
        </authorList>
    </citation>
    <scope>NUCLEOTIDE SEQUENCE [LARGE SCALE GENOMIC DNA]</scope>
    <source>
        <strain evidence="3 4">P5-119</strain>
    </source>
</reference>
<dbReference type="InterPro" id="IPR013783">
    <property type="entry name" value="Ig-like_fold"/>
</dbReference>
<dbReference type="GO" id="GO:0005975">
    <property type="term" value="P:carbohydrate metabolic process"/>
    <property type="evidence" value="ECO:0007669"/>
    <property type="project" value="UniProtKB-ARBA"/>
</dbReference>
<dbReference type="PROSITE" id="PS50060">
    <property type="entry name" value="MAM_2"/>
    <property type="match status" value="1"/>
</dbReference>
<comment type="caution">
    <text evidence="3">The sequence shown here is derived from an EMBL/GenBank/DDBJ whole genome shotgun (WGS) entry which is preliminary data.</text>
</comment>
<dbReference type="Gene3D" id="2.60.40.10">
    <property type="entry name" value="Immunoglobulins"/>
    <property type="match status" value="2"/>
</dbReference>
<evidence type="ECO:0000313" key="4">
    <source>
        <dbReference type="Proteomes" id="UP000032046"/>
    </source>
</evidence>
<evidence type="ECO:0000259" key="1">
    <source>
        <dbReference type="PROSITE" id="PS50060"/>
    </source>
</evidence>
<dbReference type="Proteomes" id="UP000032046">
    <property type="component" value="Unassembled WGS sequence"/>
</dbReference>
<dbReference type="PROSITE" id="PS50853">
    <property type="entry name" value="FN3"/>
    <property type="match status" value="1"/>
</dbReference>
<dbReference type="InterPro" id="IPR000998">
    <property type="entry name" value="MAM_dom"/>
</dbReference>
<dbReference type="GO" id="GO:0004553">
    <property type="term" value="F:hydrolase activity, hydrolyzing O-glycosyl compounds"/>
    <property type="evidence" value="ECO:0007669"/>
    <property type="project" value="UniProtKB-ARBA"/>
</dbReference>
<dbReference type="Gene3D" id="2.60.120.200">
    <property type="match status" value="1"/>
</dbReference>
<keyword evidence="4" id="KW-1185">Reference proteome</keyword>
<dbReference type="InterPro" id="IPR013320">
    <property type="entry name" value="ConA-like_dom_sf"/>
</dbReference>
<feature type="domain" description="Fibronectin type-III" evidence="2">
    <location>
        <begin position="382"/>
        <end position="469"/>
    </location>
</feature>
<evidence type="ECO:0000259" key="2">
    <source>
        <dbReference type="PROSITE" id="PS50853"/>
    </source>
</evidence>
<proteinExistence type="predicted"/>
<sequence>MGAQAQTNLQAEVNGSKVDLSWELPTGMNDVENNGFEDDTFPGEGWTVQTANGSDYRCTWFHYPTDDFSQFDNYTDYIHTGSHSAMVFMDLGTHPDGSSANQDEWLISPPYDNATNLEFYSYIDPMVLEYDTYEGYDDHYYVKVSHDGGNTWQVIWDARTQCSPDGGWQLVSLPLGAATPDTRIAFHAVSGKASATDHLYFLWAIDDVRISGPAPAAPISKAASTTSFGGYNIYLDGQLIAGSINARQYTDVSEKAEGEHTYRVAFYDALTDEESEGVQTTVNILAPTFDAPLNVQVSSRYDSEQGYTAVITWDEPQGNQKPEGYIVYCNGMWAGYGITETSFENTGLTKGVYEYKVSAMYDNPSGESEAVGDVIAIGTRMPVTQLSAELGDNGQVELSWQAPADRDHSVKGYNVYRSTTAIATGITTCTYTDTAVPQGQFDYTVTAVYDDDVESMPSAVSISNGTMPVHPLPFSETFDTPFKPADWTVENLYQYTEDFYVWRFDDWFEMNINGNGFDGYYASIDGISAGYAGIMAHLVTPPLSTAHEAGQTLTLSYDLDYLSMWDDCEAFIEYSTDRGASWQDVEMLTPYHDTDLEEGATCSPVHITHDVTNLSDTGEIMFRWYYSGNMDGHIAIDNVRLEATGTTGISQATTDHQPLTVYTTQGVKVAETNGATPALPAGVYIFRQNGHTVKKTVK</sequence>
<feature type="domain" description="MAM" evidence="1">
    <location>
        <begin position="32"/>
        <end position="211"/>
    </location>
</feature>
<dbReference type="NCBIfam" id="NF038128">
    <property type="entry name" value="choice_anch_J"/>
    <property type="match status" value="1"/>
</dbReference>
<organism evidence="3 4">
    <name type="scientific">Prevotella pectinovora</name>
    <dbReference type="NCBI Taxonomy" id="1602169"/>
    <lineage>
        <taxon>Bacteria</taxon>
        <taxon>Pseudomonadati</taxon>
        <taxon>Bacteroidota</taxon>
        <taxon>Bacteroidia</taxon>
        <taxon>Bacteroidales</taxon>
        <taxon>Prevotellaceae</taxon>
        <taxon>Prevotella</taxon>
    </lineage>
</organism>